<evidence type="ECO:0000313" key="2">
    <source>
        <dbReference type="Proteomes" id="UP000054886"/>
    </source>
</evidence>
<dbReference type="AlphaFoldDB" id="A0A0W0CG00"/>
<accession>A0A0W0CG00</accession>
<gene>
    <name evidence="1" type="ORF">AO440_004241</name>
</gene>
<organism evidence="1 2">
    <name type="scientific">Candida glabrata</name>
    <name type="common">Yeast</name>
    <name type="synonym">Torulopsis glabrata</name>
    <dbReference type="NCBI Taxonomy" id="5478"/>
    <lineage>
        <taxon>Eukaryota</taxon>
        <taxon>Fungi</taxon>
        <taxon>Dikarya</taxon>
        <taxon>Ascomycota</taxon>
        <taxon>Saccharomycotina</taxon>
        <taxon>Saccharomycetes</taxon>
        <taxon>Saccharomycetales</taxon>
        <taxon>Saccharomycetaceae</taxon>
        <taxon>Nakaseomyces</taxon>
    </lineage>
</organism>
<dbReference type="VEuPathDB" id="FungiDB:CAGL0M09042g"/>
<proteinExistence type="predicted"/>
<dbReference type="VEuPathDB" id="FungiDB:GVI51_M09009"/>
<sequence length="452" mass="52508">MNNNCSGVTEKDKLIIRRNLILFDEDEEFKRLTDIRSSYIPLSRAKHSSSPNFKEAKVASRGCKTYRQSEDINGDNSHEISTLNNYFFDGGNPHPTTNNTIELPTNWDDTDKYINFSGCEELTPVTDYNNCIKDQNPLLLADSPLNMSVSTDLIDNDLGSAYSELDFHSNYDFEDYSISYDNNYRGDYFNDSTEDVSPNFSKSTNYTSKLPIEIIHTQPHKLINPKILSTTFDIELSSFINEESYLLSSKYSEASSFSSIFSYDIDNIQNIASITNSSGELTKEANFCNEQNERDSVVTIKLETKNNKKTTKYSIKKETHFPIPDQHKFKDNIEYYYYFDPDEGNPIILPEYPPLRTYEVSTGLKKKKRINKEPKPVIKTKKSQANSYVHRTSKNRIRKSKDSKSNKEFFTSLLSKLDRYCVNAYGRRSRNQEYYDKVRFQEILYKFSKTYF</sequence>
<protein>
    <submittedName>
        <fullName evidence="1">Uncharacterized protein</fullName>
    </submittedName>
</protein>
<dbReference type="VEuPathDB" id="FungiDB:B1J91_M09042g"/>
<dbReference type="EMBL" id="LLZZ01000117">
    <property type="protein sequence ID" value="KTB04131.1"/>
    <property type="molecule type" value="Genomic_DNA"/>
</dbReference>
<reference evidence="1 2" key="1">
    <citation type="submission" date="2015-10" db="EMBL/GenBank/DDBJ databases">
        <title>Draft genomes sequences of Candida glabrata isolates 1A, 1B, 2A, 2B, 3A and 3B.</title>
        <authorList>
            <person name="Haavelsrud O.E."/>
            <person name="Gaustad P."/>
        </authorList>
    </citation>
    <scope>NUCLEOTIDE SEQUENCE [LARGE SCALE GENOMIC DNA]</scope>
    <source>
        <strain evidence="1">910700640</strain>
    </source>
</reference>
<dbReference type="Proteomes" id="UP000054886">
    <property type="component" value="Unassembled WGS sequence"/>
</dbReference>
<dbReference type="VEuPathDB" id="FungiDB:GWK60_M08987"/>
<comment type="caution">
    <text evidence="1">The sequence shown here is derived from an EMBL/GenBank/DDBJ whole genome shotgun (WGS) entry which is preliminary data.</text>
</comment>
<evidence type="ECO:0000313" key="1">
    <source>
        <dbReference type="EMBL" id="KTB04131.1"/>
    </source>
</evidence>
<name>A0A0W0CG00_CANGB</name>